<organism evidence="2 3">
    <name type="scientific">Drosophila arizonae</name>
    <name type="common">Fruit fly</name>
    <dbReference type="NCBI Taxonomy" id="7263"/>
    <lineage>
        <taxon>Eukaryota</taxon>
        <taxon>Metazoa</taxon>
        <taxon>Ecdysozoa</taxon>
        <taxon>Arthropoda</taxon>
        <taxon>Hexapoda</taxon>
        <taxon>Insecta</taxon>
        <taxon>Pterygota</taxon>
        <taxon>Neoptera</taxon>
        <taxon>Endopterygota</taxon>
        <taxon>Diptera</taxon>
        <taxon>Brachycera</taxon>
        <taxon>Muscomorpha</taxon>
        <taxon>Ephydroidea</taxon>
        <taxon>Drosophilidae</taxon>
        <taxon>Drosophila</taxon>
    </lineage>
</organism>
<protein>
    <submittedName>
        <fullName evidence="3">Uncharacterized protein LOC108614492 isoform X1</fullName>
    </submittedName>
</protein>
<feature type="compositionally biased region" description="Low complexity" evidence="1">
    <location>
        <begin position="54"/>
        <end position="73"/>
    </location>
</feature>
<reference evidence="2" key="2">
    <citation type="journal article" date="2016" name="G3 (Bethesda)">
        <title>Genome Evolution in Three Species of Cactophilic Drosophila.</title>
        <authorList>
            <person name="Sanchez-Flores A."/>
            <person name="Penazola F."/>
            <person name="Carpinteyro-Ponce J."/>
            <person name="Nazario-Yepiz N."/>
            <person name="Abreu-Goodger C."/>
            <person name="Machado C.A."/>
            <person name="Markow T.A."/>
        </authorList>
    </citation>
    <scope>NUCLEOTIDE SEQUENCE [LARGE SCALE GENOMIC DNA]</scope>
</reference>
<reference evidence="3" key="3">
    <citation type="submission" date="2025-08" db="UniProtKB">
        <authorList>
            <consortium name="RefSeq"/>
        </authorList>
    </citation>
    <scope>IDENTIFICATION</scope>
    <source>
        <tissue evidence="3">Whole organism</tissue>
    </source>
</reference>
<gene>
    <name evidence="3" type="primary">LOC108614492</name>
</gene>
<feature type="region of interest" description="Disordered" evidence="1">
    <location>
        <begin position="50"/>
        <end position="73"/>
    </location>
</feature>
<evidence type="ECO:0000313" key="2">
    <source>
        <dbReference type="Proteomes" id="UP000694904"/>
    </source>
</evidence>
<evidence type="ECO:0000256" key="1">
    <source>
        <dbReference type="SAM" id="MobiDB-lite"/>
    </source>
</evidence>
<proteinExistence type="predicted"/>
<keyword evidence="2" id="KW-1185">Reference proteome</keyword>
<evidence type="ECO:0000313" key="3">
    <source>
        <dbReference type="RefSeq" id="XP_017864134.1"/>
    </source>
</evidence>
<dbReference type="Proteomes" id="UP000694904">
    <property type="component" value="Chromosome 4"/>
</dbReference>
<sequence length="113" mass="12325">MGESGRAQIDANRVRCARHESNVTRHNATRRDGAVQLTVPPTLVWSGLGWAVPSDGGSTPTTTTTTASSDPRSTFRLTPGVNAHFLQGISNVVDFERDTVIAVYSWKRCGRKR</sequence>
<dbReference type="RefSeq" id="XP_017864134.1">
    <property type="nucleotide sequence ID" value="XM_018008645.1"/>
</dbReference>
<reference evidence="2" key="1">
    <citation type="journal article" date="1997" name="Nucleic Acids Res.">
        <title>tRNAscan-SE: a program for improved detection of transfer RNA genes in genomic sequence.</title>
        <authorList>
            <person name="Lowe T.M."/>
            <person name="Eddy S.R."/>
        </authorList>
    </citation>
    <scope>NUCLEOTIDE SEQUENCE [LARGE SCALE GENOMIC DNA]</scope>
</reference>
<dbReference type="GeneID" id="108614492"/>
<name>A0ABM1PA98_DROAR</name>
<accession>A0ABM1PA98</accession>